<sequence length="78" mass="8801">MSSFPGYYFFLTILNRPERELPLSIPSRCPSLPMSLLRSALGPAWFISSVIPAVWMAPTRRLREKNGNTHSGTAYSEE</sequence>
<name>A0AAY5KD46_ESOLU</name>
<reference evidence="1" key="3">
    <citation type="submission" date="2025-09" db="UniProtKB">
        <authorList>
            <consortium name="Ensembl"/>
        </authorList>
    </citation>
    <scope>IDENTIFICATION</scope>
</reference>
<keyword evidence="2" id="KW-1185">Reference proteome</keyword>
<gene>
    <name evidence="1" type="primary">UBE2A</name>
</gene>
<evidence type="ECO:0000313" key="2">
    <source>
        <dbReference type="Proteomes" id="UP000265140"/>
    </source>
</evidence>
<organism evidence="1 2">
    <name type="scientific">Esox lucius</name>
    <name type="common">Northern pike</name>
    <dbReference type="NCBI Taxonomy" id="8010"/>
    <lineage>
        <taxon>Eukaryota</taxon>
        <taxon>Metazoa</taxon>
        <taxon>Chordata</taxon>
        <taxon>Craniata</taxon>
        <taxon>Vertebrata</taxon>
        <taxon>Euteleostomi</taxon>
        <taxon>Actinopterygii</taxon>
        <taxon>Neopterygii</taxon>
        <taxon>Teleostei</taxon>
        <taxon>Protacanthopterygii</taxon>
        <taxon>Esociformes</taxon>
        <taxon>Esocidae</taxon>
        <taxon>Esox</taxon>
    </lineage>
</organism>
<dbReference type="AlphaFoldDB" id="A0AAY5KD46"/>
<reference evidence="1" key="2">
    <citation type="submission" date="2025-08" db="UniProtKB">
        <authorList>
            <consortium name="Ensembl"/>
        </authorList>
    </citation>
    <scope>IDENTIFICATION</scope>
</reference>
<proteinExistence type="predicted"/>
<dbReference type="Proteomes" id="UP000265140">
    <property type="component" value="Chromosome 4"/>
</dbReference>
<dbReference type="Ensembl" id="ENSELUT00000097916.1">
    <property type="protein sequence ID" value="ENSELUP00000086671.1"/>
    <property type="gene ID" value="ENSELUG00000037831.1"/>
</dbReference>
<protein>
    <submittedName>
        <fullName evidence="1">Uncharacterized protein</fullName>
    </submittedName>
</protein>
<accession>A0AAY5KD46</accession>
<reference evidence="1 2" key="1">
    <citation type="submission" date="2020-02" db="EMBL/GenBank/DDBJ databases">
        <title>Esox lucius (northern pike) genome, fEsoLuc1, primary haplotype.</title>
        <authorList>
            <person name="Myers G."/>
            <person name="Karagic N."/>
            <person name="Meyer A."/>
            <person name="Pippel M."/>
            <person name="Reichard M."/>
            <person name="Winkler S."/>
            <person name="Tracey A."/>
            <person name="Sims Y."/>
            <person name="Howe K."/>
            <person name="Rhie A."/>
            <person name="Formenti G."/>
            <person name="Durbin R."/>
            <person name="Fedrigo O."/>
            <person name="Jarvis E.D."/>
        </authorList>
    </citation>
    <scope>NUCLEOTIDE SEQUENCE [LARGE SCALE GENOMIC DNA]</scope>
</reference>
<evidence type="ECO:0000313" key="1">
    <source>
        <dbReference type="Ensembl" id="ENSELUP00000086671.1"/>
    </source>
</evidence>